<feature type="binding site" evidence="11">
    <location>
        <position position="196"/>
    </location>
    <ligand>
        <name>substrate</name>
    </ligand>
</feature>
<protein>
    <recommendedName>
        <fullName evidence="11">Hydroxyethylthiazole kinase</fullName>
        <ecNumber evidence="11">2.7.1.50</ecNumber>
    </recommendedName>
    <alternativeName>
        <fullName evidence="11">4-methyl-5-beta-hydroxyethylthiazole kinase</fullName>
        <shortName evidence="11">TH kinase</shortName>
        <shortName evidence="11">Thz kinase</shortName>
    </alternativeName>
</protein>
<evidence type="ECO:0000256" key="10">
    <source>
        <dbReference type="ARBA" id="ARBA00022977"/>
    </source>
</evidence>
<evidence type="ECO:0000313" key="12">
    <source>
        <dbReference type="EMBL" id="MFB2935840.1"/>
    </source>
</evidence>
<evidence type="ECO:0000256" key="7">
    <source>
        <dbReference type="ARBA" id="ARBA00022777"/>
    </source>
</evidence>
<gene>
    <name evidence="11 12" type="primary">thiM</name>
    <name evidence="12" type="ORF">ACE1B6_11360</name>
</gene>
<dbReference type="CDD" id="cd01170">
    <property type="entry name" value="THZ_kinase"/>
    <property type="match status" value="1"/>
</dbReference>
<keyword evidence="4 11" id="KW-0808">Transferase</keyword>
<dbReference type="PRINTS" id="PR01099">
    <property type="entry name" value="HYETHTZKNASE"/>
</dbReference>
<dbReference type="Gene3D" id="3.40.1190.20">
    <property type="match status" value="1"/>
</dbReference>
<keyword evidence="8 11" id="KW-0067">ATP-binding</keyword>
<evidence type="ECO:0000256" key="5">
    <source>
        <dbReference type="ARBA" id="ARBA00022723"/>
    </source>
</evidence>
<evidence type="ECO:0000256" key="4">
    <source>
        <dbReference type="ARBA" id="ARBA00022679"/>
    </source>
</evidence>
<keyword evidence="10 11" id="KW-0784">Thiamine biosynthesis</keyword>
<keyword evidence="5 11" id="KW-0479">Metal-binding</keyword>
<dbReference type="HAMAP" id="MF_00228">
    <property type="entry name" value="Thz_kinase"/>
    <property type="match status" value="1"/>
</dbReference>
<dbReference type="EMBL" id="JBHFNS010000046">
    <property type="protein sequence ID" value="MFB2935840.1"/>
    <property type="molecule type" value="Genomic_DNA"/>
</dbReference>
<evidence type="ECO:0000256" key="2">
    <source>
        <dbReference type="ARBA" id="ARBA00001946"/>
    </source>
</evidence>
<comment type="similarity">
    <text evidence="11">Belongs to the Thz kinase family.</text>
</comment>
<evidence type="ECO:0000256" key="1">
    <source>
        <dbReference type="ARBA" id="ARBA00001771"/>
    </source>
</evidence>
<accession>A0ABV4YAK1</accession>
<dbReference type="GO" id="GO:0004417">
    <property type="term" value="F:hydroxyethylthiazole kinase activity"/>
    <property type="evidence" value="ECO:0007669"/>
    <property type="project" value="UniProtKB-EC"/>
</dbReference>
<feature type="binding site" evidence="11">
    <location>
        <position position="169"/>
    </location>
    <ligand>
        <name>ATP</name>
        <dbReference type="ChEBI" id="CHEBI:30616"/>
    </ligand>
</feature>
<feature type="binding site" evidence="11">
    <location>
        <position position="47"/>
    </location>
    <ligand>
        <name>substrate</name>
    </ligand>
</feature>
<dbReference type="NCBIfam" id="NF006830">
    <property type="entry name" value="PRK09355.1"/>
    <property type="match status" value="1"/>
</dbReference>
<dbReference type="SUPFAM" id="SSF53613">
    <property type="entry name" value="Ribokinase-like"/>
    <property type="match status" value="1"/>
</dbReference>
<dbReference type="Pfam" id="PF02110">
    <property type="entry name" value="HK"/>
    <property type="match status" value="1"/>
</dbReference>
<organism evidence="12 13">
    <name type="scientific">Floridaenema fluviatile BLCC-F154</name>
    <dbReference type="NCBI Taxonomy" id="3153640"/>
    <lineage>
        <taxon>Bacteria</taxon>
        <taxon>Bacillati</taxon>
        <taxon>Cyanobacteriota</taxon>
        <taxon>Cyanophyceae</taxon>
        <taxon>Oscillatoriophycideae</taxon>
        <taxon>Aerosakkonematales</taxon>
        <taxon>Aerosakkonemataceae</taxon>
        <taxon>Floridanema</taxon>
        <taxon>Floridanema fluviatile</taxon>
    </lineage>
</organism>
<name>A0ABV4YAK1_9CYAN</name>
<keyword evidence="13" id="KW-1185">Reference proteome</keyword>
<evidence type="ECO:0000256" key="9">
    <source>
        <dbReference type="ARBA" id="ARBA00022842"/>
    </source>
</evidence>
<sequence>MNHLAQTIWQDLISIRETKPLIHNITNYVVMNNTANALLALGASPVMAHASNEVEEMVNLAAALVINIGTLNDDWIAAMHKAMFTAKKLNKPIIFDPVGAGATIYRTETTKKLLNIATPTVIRGNASEIAAIANQNITTKGVDSTQDSQTVVSVAQTLANLYQCTIVISGAIDFVVSQERIFQIENGHPLMSKVTGMGCTATALIAAFQAVNADATIAATHAMAIMGIAGEIAAERSVGPGSLQLNFLDALYNLKAEDITNRLKLTTT</sequence>
<comment type="cofactor">
    <cofactor evidence="2 11">
        <name>Mg(2+)</name>
        <dbReference type="ChEBI" id="CHEBI:18420"/>
    </cofactor>
</comment>
<reference evidence="12 13" key="1">
    <citation type="submission" date="2024-09" db="EMBL/GenBank/DDBJ databases">
        <title>Floridaenema gen nov. (Aerosakkonemataceae, Aerosakkonematales ord. nov., Cyanobacteria) from benthic tropical and subtropical fresh waters, with the description of four new species.</title>
        <authorList>
            <person name="Moretto J.A."/>
            <person name="Berthold D.E."/>
            <person name="Lefler F.W."/>
            <person name="Huang I.-S."/>
            <person name="Laughinghouse H. IV."/>
        </authorList>
    </citation>
    <scope>NUCLEOTIDE SEQUENCE [LARGE SCALE GENOMIC DNA]</scope>
    <source>
        <strain evidence="12 13">BLCC-F154</strain>
    </source>
</reference>
<comment type="caution">
    <text evidence="12">The sequence shown here is derived from an EMBL/GenBank/DDBJ whole genome shotgun (WGS) entry which is preliminary data.</text>
</comment>
<dbReference type="PIRSF" id="PIRSF000513">
    <property type="entry name" value="Thz_kinase"/>
    <property type="match status" value="1"/>
</dbReference>
<dbReference type="RefSeq" id="WP_413257342.1">
    <property type="nucleotide sequence ID" value="NZ_JBHFNS010000046.1"/>
</dbReference>
<dbReference type="InterPro" id="IPR000417">
    <property type="entry name" value="Hyethyz_kinase"/>
</dbReference>
<feature type="binding site" evidence="11">
    <location>
        <position position="123"/>
    </location>
    <ligand>
        <name>ATP</name>
        <dbReference type="ChEBI" id="CHEBI:30616"/>
    </ligand>
</feature>
<proteinExistence type="inferred from homology"/>
<evidence type="ECO:0000256" key="3">
    <source>
        <dbReference type="ARBA" id="ARBA00004868"/>
    </source>
</evidence>
<evidence type="ECO:0000256" key="8">
    <source>
        <dbReference type="ARBA" id="ARBA00022840"/>
    </source>
</evidence>
<evidence type="ECO:0000256" key="6">
    <source>
        <dbReference type="ARBA" id="ARBA00022741"/>
    </source>
</evidence>
<dbReference type="EC" id="2.7.1.50" evidence="11"/>
<keyword evidence="9 11" id="KW-0460">Magnesium</keyword>
<dbReference type="NCBIfam" id="TIGR00694">
    <property type="entry name" value="thiM"/>
    <property type="match status" value="1"/>
</dbReference>
<comment type="pathway">
    <text evidence="3 11">Cofactor biosynthesis; thiamine diphosphate biosynthesis; 4-methyl-5-(2-phosphoethyl)-thiazole from 5-(2-hydroxyethyl)-4-methylthiazole: step 1/1.</text>
</comment>
<comment type="catalytic activity">
    <reaction evidence="1 11">
        <text>5-(2-hydroxyethyl)-4-methylthiazole + ATP = 4-methyl-5-(2-phosphooxyethyl)-thiazole + ADP + H(+)</text>
        <dbReference type="Rhea" id="RHEA:24212"/>
        <dbReference type="ChEBI" id="CHEBI:15378"/>
        <dbReference type="ChEBI" id="CHEBI:17957"/>
        <dbReference type="ChEBI" id="CHEBI:30616"/>
        <dbReference type="ChEBI" id="CHEBI:58296"/>
        <dbReference type="ChEBI" id="CHEBI:456216"/>
        <dbReference type="EC" id="2.7.1.50"/>
    </reaction>
</comment>
<evidence type="ECO:0000256" key="11">
    <source>
        <dbReference type="HAMAP-Rule" id="MF_00228"/>
    </source>
</evidence>
<keyword evidence="6 11" id="KW-0547">Nucleotide-binding</keyword>
<dbReference type="InterPro" id="IPR029056">
    <property type="entry name" value="Ribokinase-like"/>
</dbReference>
<evidence type="ECO:0000313" key="13">
    <source>
        <dbReference type="Proteomes" id="UP001576776"/>
    </source>
</evidence>
<dbReference type="Proteomes" id="UP001576776">
    <property type="component" value="Unassembled WGS sequence"/>
</dbReference>
<keyword evidence="7 11" id="KW-0418">Kinase</keyword>
<comment type="function">
    <text evidence="11">Catalyzes the phosphorylation of the hydroxyl group of 4-methyl-5-beta-hydroxyethylthiazole (THZ).</text>
</comment>